<organism evidence="1 2">
    <name type="scientific">Mesonia sediminis</name>
    <dbReference type="NCBI Taxonomy" id="1703946"/>
    <lineage>
        <taxon>Bacteria</taxon>
        <taxon>Pseudomonadati</taxon>
        <taxon>Bacteroidota</taxon>
        <taxon>Flavobacteriia</taxon>
        <taxon>Flavobacteriales</taxon>
        <taxon>Flavobacteriaceae</taxon>
        <taxon>Mesonia</taxon>
    </lineage>
</organism>
<accession>A0ABW5SFL4</accession>
<evidence type="ECO:0000313" key="2">
    <source>
        <dbReference type="Proteomes" id="UP001597357"/>
    </source>
</evidence>
<proteinExistence type="predicted"/>
<gene>
    <name evidence="1" type="ORF">ACFSQ0_05225</name>
</gene>
<dbReference type="EMBL" id="JBHULZ010000023">
    <property type="protein sequence ID" value="MFD2697385.1"/>
    <property type="molecule type" value="Genomic_DNA"/>
</dbReference>
<dbReference type="RefSeq" id="WP_379045138.1">
    <property type="nucleotide sequence ID" value="NZ_JBHULZ010000023.1"/>
</dbReference>
<dbReference type="Pfam" id="PF07799">
    <property type="entry name" value="DUF1643"/>
    <property type="match status" value="1"/>
</dbReference>
<evidence type="ECO:0000313" key="1">
    <source>
        <dbReference type="EMBL" id="MFD2697385.1"/>
    </source>
</evidence>
<name>A0ABW5SFL4_9FLAO</name>
<dbReference type="InterPro" id="IPR012441">
    <property type="entry name" value="DUF1643"/>
</dbReference>
<comment type="caution">
    <text evidence="1">The sequence shown here is derived from an EMBL/GenBank/DDBJ whole genome shotgun (WGS) entry which is preliminary data.</text>
</comment>
<reference evidence="2" key="1">
    <citation type="journal article" date="2019" name="Int. J. Syst. Evol. Microbiol.">
        <title>The Global Catalogue of Microorganisms (GCM) 10K type strain sequencing project: providing services to taxonomists for standard genome sequencing and annotation.</title>
        <authorList>
            <consortium name="The Broad Institute Genomics Platform"/>
            <consortium name="The Broad Institute Genome Sequencing Center for Infectious Disease"/>
            <person name="Wu L."/>
            <person name="Ma J."/>
        </authorList>
    </citation>
    <scope>NUCLEOTIDE SEQUENCE [LARGE SCALE GENOMIC DNA]</scope>
    <source>
        <strain evidence="2">KCTC 42255</strain>
    </source>
</reference>
<dbReference type="Proteomes" id="UP001597357">
    <property type="component" value="Unassembled WGS sequence"/>
</dbReference>
<protein>
    <submittedName>
        <fullName evidence="1">DUF1643 domain-containing protein</fullName>
    </submittedName>
</protein>
<keyword evidence="2" id="KW-1185">Reference proteome</keyword>
<sequence>MKYYCLPENDNEKRFALGKKGKRNLLCIGLNPNTANELNLDGTTRNVERIANDNGYDGWLMANLYPTRNPKGYKLDNQADENLFWKNIQAIDTLVSSKELNIQDVLLGWGDDIKAKPYFAASIYAIYDKLDKHGLNYFAFRINKSGNPSPPSPMTINTKYKADEKIELAIFDFKSYAKQFKPLNFQ</sequence>